<reference evidence="1 2" key="1">
    <citation type="submission" date="2019-08" db="EMBL/GenBank/DDBJ databases">
        <title>Whole genome of Aphis craccivora.</title>
        <authorList>
            <person name="Voronova N.V."/>
            <person name="Shulinski R.S."/>
            <person name="Bandarenka Y.V."/>
            <person name="Zhorov D.G."/>
            <person name="Warner D."/>
        </authorList>
    </citation>
    <scope>NUCLEOTIDE SEQUENCE [LARGE SCALE GENOMIC DNA]</scope>
    <source>
        <strain evidence="1">180601</strain>
        <tissue evidence="1">Whole Body</tissue>
    </source>
</reference>
<accession>A0A6G0YZJ0</accession>
<keyword evidence="2" id="KW-1185">Reference proteome</keyword>
<dbReference type="AlphaFoldDB" id="A0A6G0YZJ0"/>
<evidence type="ECO:0000313" key="1">
    <source>
        <dbReference type="EMBL" id="KAF0763422.1"/>
    </source>
</evidence>
<dbReference type="Proteomes" id="UP000478052">
    <property type="component" value="Unassembled WGS sequence"/>
</dbReference>
<name>A0A6G0YZJ0_APHCR</name>
<protein>
    <submittedName>
        <fullName evidence="1">Uncharacterized protein</fullName>
    </submittedName>
</protein>
<dbReference type="EMBL" id="VUJU01001886">
    <property type="protein sequence ID" value="KAF0763422.1"/>
    <property type="molecule type" value="Genomic_DNA"/>
</dbReference>
<comment type="caution">
    <text evidence="1">The sequence shown here is derived from an EMBL/GenBank/DDBJ whole genome shotgun (WGS) entry which is preliminary data.</text>
</comment>
<gene>
    <name evidence="1" type="ORF">FWK35_00014566</name>
</gene>
<sequence>MPGILAMSEPKLKTSCTLMNRNGSKSLPVLNVMVNFMFENPLKRCSVSMLNIPMISYQNAVRSNGSKMRASRNRHEKR</sequence>
<evidence type="ECO:0000313" key="2">
    <source>
        <dbReference type="Proteomes" id="UP000478052"/>
    </source>
</evidence>
<proteinExistence type="predicted"/>
<organism evidence="1 2">
    <name type="scientific">Aphis craccivora</name>
    <name type="common">Cowpea aphid</name>
    <dbReference type="NCBI Taxonomy" id="307492"/>
    <lineage>
        <taxon>Eukaryota</taxon>
        <taxon>Metazoa</taxon>
        <taxon>Ecdysozoa</taxon>
        <taxon>Arthropoda</taxon>
        <taxon>Hexapoda</taxon>
        <taxon>Insecta</taxon>
        <taxon>Pterygota</taxon>
        <taxon>Neoptera</taxon>
        <taxon>Paraneoptera</taxon>
        <taxon>Hemiptera</taxon>
        <taxon>Sternorrhyncha</taxon>
        <taxon>Aphidomorpha</taxon>
        <taxon>Aphidoidea</taxon>
        <taxon>Aphididae</taxon>
        <taxon>Aphidini</taxon>
        <taxon>Aphis</taxon>
        <taxon>Aphis</taxon>
    </lineage>
</organism>